<evidence type="ECO:0000313" key="5">
    <source>
        <dbReference type="EMBL" id="AIF67503.1"/>
    </source>
</evidence>
<gene>
    <name evidence="5" type="ORF">GZ22_13245</name>
</gene>
<accession>A0A075LSQ0</accession>
<dbReference type="PANTHER" id="PTHR43479:SF7">
    <property type="entry name" value="TETR-FAMILY TRANSCRIPTIONAL REGULATOR"/>
    <property type="match status" value="1"/>
</dbReference>
<dbReference type="Pfam" id="PF00440">
    <property type="entry name" value="TetR_N"/>
    <property type="match status" value="1"/>
</dbReference>
<sequence length="197" mass="23509">MMPKTDRRIERTKATLIATFQQLVLERGYSKVKVKDIVDEANYNRTTFYVHYDGKEQLAKEMIELEMKRFCYEFCKPVRDNPILDLTKMNPNETDVFQYMKDNSHYYDLLVIQYPIPGIREALLEVLKDIFQNKFSFIGDKASEINADYFTHYRAYGIYGWILEWIRAGYDATPSEMARRIINLLHYHSSLMKEVER</sequence>
<dbReference type="OrthoDB" id="9810250at2"/>
<name>A0A075LSQ0_9BACI</name>
<dbReference type="Proteomes" id="UP000027980">
    <property type="component" value="Chromosome"/>
</dbReference>
<keyword evidence="2 3" id="KW-0238">DNA-binding</keyword>
<dbReference type="SUPFAM" id="SSF46689">
    <property type="entry name" value="Homeodomain-like"/>
    <property type="match status" value="1"/>
</dbReference>
<evidence type="ECO:0000256" key="2">
    <source>
        <dbReference type="ARBA" id="ARBA00023125"/>
    </source>
</evidence>
<dbReference type="PROSITE" id="PS50977">
    <property type="entry name" value="HTH_TETR_2"/>
    <property type="match status" value="1"/>
</dbReference>
<feature type="DNA-binding region" description="H-T-H motif" evidence="3">
    <location>
        <begin position="33"/>
        <end position="52"/>
    </location>
</feature>
<organism evidence="5 6">
    <name type="scientific">Terribacillus saccharophilus</name>
    <dbReference type="NCBI Taxonomy" id="361277"/>
    <lineage>
        <taxon>Bacteria</taxon>
        <taxon>Bacillati</taxon>
        <taxon>Bacillota</taxon>
        <taxon>Bacilli</taxon>
        <taxon>Bacillales</taxon>
        <taxon>Bacillaceae</taxon>
        <taxon>Terribacillus</taxon>
    </lineage>
</organism>
<dbReference type="HOGENOM" id="CLU_087539_0_5_9"/>
<dbReference type="Gene3D" id="1.10.357.10">
    <property type="entry name" value="Tetracycline Repressor, domain 2"/>
    <property type="match status" value="1"/>
</dbReference>
<dbReference type="AlphaFoldDB" id="A0A075LSQ0"/>
<dbReference type="EMBL" id="CP008876">
    <property type="protein sequence ID" value="AIF67503.1"/>
    <property type="molecule type" value="Genomic_DNA"/>
</dbReference>
<keyword evidence="1" id="KW-0678">Repressor</keyword>
<dbReference type="InterPro" id="IPR009057">
    <property type="entry name" value="Homeodomain-like_sf"/>
</dbReference>
<dbReference type="InterPro" id="IPR039532">
    <property type="entry name" value="TetR_C_Firmicutes"/>
</dbReference>
<proteinExistence type="predicted"/>
<dbReference type="InterPro" id="IPR001647">
    <property type="entry name" value="HTH_TetR"/>
</dbReference>
<dbReference type="InterPro" id="IPR050624">
    <property type="entry name" value="HTH-type_Tx_Regulator"/>
</dbReference>
<evidence type="ECO:0000256" key="3">
    <source>
        <dbReference type="PROSITE-ProRule" id="PRU00335"/>
    </source>
</evidence>
<evidence type="ECO:0000259" key="4">
    <source>
        <dbReference type="PROSITE" id="PS50977"/>
    </source>
</evidence>
<dbReference type="Pfam" id="PF14278">
    <property type="entry name" value="TetR_C_8"/>
    <property type="match status" value="1"/>
</dbReference>
<protein>
    <submittedName>
        <fullName evidence="5">TetR family transcriptional regulator</fullName>
    </submittedName>
</protein>
<feature type="domain" description="HTH tetR-type" evidence="4">
    <location>
        <begin position="10"/>
        <end position="70"/>
    </location>
</feature>
<evidence type="ECO:0000313" key="6">
    <source>
        <dbReference type="Proteomes" id="UP000027980"/>
    </source>
</evidence>
<evidence type="ECO:0000256" key="1">
    <source>
        <dbReference type="ARBA" id="ARBA00022491"/>
    </source>
</evidence>
<dbReference type="GO" id="GO:0003677">
    <property type="term" value="F:DNA binding"/>
    <property type="evidence" value="ECO:0007669"/>
    <property type="project" value="UniProtKB-UniRule"/>
</dbReference>
<reference evidence="5 6" key="1">
    <citation type="submission" date="2014-07" db="EMBL/GenBank/DDBJ databases">
        <title>Complete genome sequence of a moderately halophilic bacterium Terribacillus aidingensis MP602, isolated from Cryptomeria fortunei in Tianmu mountain in China.</title>
        <authorList>
            <person name="Wang Y."/>
            <person name="Lu P."/>
            <person name="Zhang L."/>
        </authorList>
    </citation>
    <scope>NUCLEOTIDE SEQUENCE [LARGE SCALE GENOMIC DNA]</scope>
    <source>
        <strain evidence="5 6">MP602</strain>
    </source>
</reference>
<dbReference type="PANTHER" id="PTHR43479">
    <property type="entry name" value="ACREF/ENVCD OPERON REPRESSOR-RELATED"/>
    <property type="match status" value="1"/>
</dbReference>
<dbReference type="KEGG" id="tap:GZ22_13245"/>